<feature type="compositionally biased region" description="Basic and acidic residues" evidence="1">
    <location>
        <begin position="774"/>
        <end position="787"/>
    </location>
</feature>
<dbReference type="InterPro" id="IPR035967">
    <property type="entry name" value="SWAP/Surp_sf"/>
</dbReference>
<dbReference type="Proteomes" id="UP001152320">
    <property type="component" value="Chromosome 4"/>
</dbReference>
<reference evidence="3" key="1">
    <citation type="submission" date="2021-10" db="EMBL/GenBank/DDBJ databases">
        <title>Tropical sea cucumber genome reveals ecological adaptation and Cuvierian tubules defense mechanism.</title>
        <authorList>
            <person name="Chen T."/>
        </authorList>
    </citation>
    <scope>NUCLEOTIDE SEQUENCE</scope>
    <source>
        <strain evidence="3">Nanhai2018</strain>
        <tissue evidence="3">Muscle</tissue>
    </source>
</reference>
<dbReference type="Gene3D" id="1.10.10.790">
    <property type="entry name" value="Surp module"/>
    <property type="match status" value="2"/>
</dbReference>
<dbReference type="SUPFAM" id="SSF109905">
    <property type="entry name" value="Surp module (SWAP domain)"/>
    <property type="match status" value="2"/>
</dbReference>
<feature type="compositionally biased region" description="Pro residues" evidence="1">
    <location>
        <begin position="209"/>
        <end position="226"/>
    </location>
</feature>
<dbReference type="InterPro" id="IPR040397">
    <property type="entry name" value="SWAP"/>
</dbReference>
<feature type="compositionally biased region" description="Pro residues" evidence="1">
    <location>
        <begin position="304"/>
        <end position="317"/>
    </location>
</feature>
<dbReference type="Pfam" id="PF01805">
    <property type="entry name" value="Surp"/>
    <property type="match status" value="2"/>
</dbReference>
<gene>
    <name evidence="3" type="ORF">HOLleu_09588</name>
</gene>
<dbReference type="InterPro" id="IPR000061">
    <property type="entry name" value="Surp"/>
</dbReference>
<evidence type="ECO:0000259" key="2">
    <source>
        <dbReference type="PROSITE" id="PS50128"/>
    </source>
</evidence>
<feature type="region of interest" description="Disordered" evidence="1">
    <location>
        <begin position="203"/>
        <end position="232"/>
    </location>
</feature>
<dbReference type="GO" id="GO:0000395">
    <property type="term" value="P:mRNA 5'-splice site recognition"/>
    <property type="evidence" value="ECO:0007669"/>
    <property type="project" value="TreeGrafter"/>
</dbReference>
<feature type="region of interest" description="Disordered" evidence="1">
    <location>
        <begin position="172"/>
        <end position="191"/>
    </location>
</feature>
<dbReference type="PROSITE" id="PS50128">
    <property type="entry name" value="SURP"/>
    <property type="match status" value="2"/>
</dbReference>
<dbReference type="PANTHER" id="PTHR13161">
    <property type="entry name" value="SPLICING FACTOR SUPPRESSOR OF WHITE APRICOT"/>
    <property type="match status" value="1"/>
</dbReference>
<feature type="compositionally biased region" description="Polar residues" evidence="1">
    <location>
        <begin position="172"/>
        <end position="181"/>
    </location>
</feature>
<proteinExistence type="predicted"/>
<feature type="compositionally biased region" description="Basic and acidic residues" evidence="1">
    <location>
        <begin position="579"/>
        <end position="595"/>
    </location>
</feature>
<keyword evidence="4" id="KW-1185">Reference proteome</keyword>
<dbReference type="OrthoDB" id="5836667at2759"/>
<feature type="compositionally biased region" description="Basic and acidic residues" evidence="1">
    <location>
        <begin position="799"/>
        <end position="810"/>
    </location>
</feature>
<feature type="region of interest" description="Disordered" evidence="1">
    <location>
        <begin position="256"/>
        <end position="317"/>
    </location>
</feature>
<feature type="region of interest" description="Disordered" evidence="1">
    <location>
        <begin position="404"/>
        <end position="435"/>
    </location>
</feature>
<name>A0A9Q1CDM7_HOLLE</name>
<evidence type="ECO:0000256" key="1">
    <source>
        <dbReference type="SAM" id="MobiDB-lite"/>
    </source>
</evidence>
<comment type="caution">
    <text evidence="3">The sequence shown here is derived from an EMBL/GenBank/DDBJ whole genome shotgun (WGS) entry which is preliminary data.</text>
</comment>
<dbReference type="AlphaFoldDB" id="A0A9Q1CDM7"/>
<feature type="region of interest" description="Disordered" evidence="1">
    <location>
        <begin position="457"/>
        <end position="810"/>
    </location>
</feature>
<dbReference type="FunFam" id="1.10.10.790:FF:000002">
    <property type="entry name" value="Splicing factor 3A subunit 1"/>
    <property type="match status" value="1"/>
</dbReference>
<dbReference type="SMART" id="SM00648">
    <property type="entry name" value="SWAP"/>
    <property type="match status" value="2"/>
</dbReference>
<dbReference type="GO" id="GO:0003723">
    <property type="term" value="F:RNA binding"/>
    <property type="evidence" value="ECO:0007669"/>
    <property type="project" value="InterPro"/>
</dbReference>
<evidence type="ECO:0000313" key="3">
    <source>
        <dbReference type="EMBL" id="KAJ8042744.1"/>
    </source>
</evidence>
<feature type="compositionally biased region" description="Pro residues" evidence="1">
    <location>
        <begin position="526"/>
        <end position="535"/>
    </location>
</feature>
<feature type="compositionally biased region" description="Polar residues" evidence="1">
    <location>
        <begin position="266"/>
        <end position="280"/>
    </location>
</feature>
<sequence>MPTEDEAERAERLEKERVPTPELEQPFIAPASLHLPPGIEMPATQKLNLIIERTAAFIAGQNPQMEIVIKARQAKNPQFDFLNYDHYLNPYYRHIVKCIKAGTYVPQPTGKESPKEEEDEDSDDDAGYLHPGLLGSKEPKKPSVAPVIQQPPSSFPTTHAYSVATSGYAIPSSSYQSTTRSLAPPPEHEEVAPPAQTLIPQMTDVAPPVIEPVPEPTPEQPPPTTAPEPATGEADILAAYYATAASELVNAFLTALASAPPPPPGSETTPQQHLDGTPISTELAPGLDASQPLPPGTEQIPGLNPVPMPTVIPPPPDIQPIIDKLAEFVAKNGDEFENSVREKGDPRFEFLNSWHSFYPYYEQKKIIFRREAEERQQEQLNEQKAPVSFSIKPRDVDERVLVGRSALPVEESDSEEELPETKKPPAGSLDQAAGMDDLINLTKQQIALAMAGATLGKGDQPQLESFSEASSRAIGDQFDPNSRPRIAGLFEEKPKEIERPLWGKVETPSARPVSVDYNHGQRHRVPAPPSVPPPPRSRDYSRFAERSAPLSSGPGRPSLYQERLNPVRPPPKAAPPFVSREELARKQAEKMKLENKLAQAARQRMAGISKERQLQLERKKKAALFMSRMKDQPPSGEGSNDTDSDSSGHSGGRNQQGSPRRRSLSPKKQKGPPPKPTPKAYQVTFGTRPPEEPERRKRSRSRSPPPPTKSRRSSSPVMVKAKKSESSRLESTTLGAALAPFRKRSDGSRESSPGSSSSGLLKSKGISPGTLGEMIKKKNKESSEGRKAKIKKLVGSSKPSKEDEVIIHID</sequence>
<feature type="domain" description="SURP motif" evidence="2">
    <location>
        <begin position="321"/>
        <end position="361"/>
    </location>
</feature>
<organism evidence="3 4">
    <name type="scientific">Holothuria leucospilota</name>
    <name type="common">Black long sea cucumber</name>
    <name type="synonym">Mertensiothuria leucospilota</name>
    <dbReference type="NCBI Taxonomy" id="206669"/>
    <lineage>
        <taxon>Eukaryota</taxon>
        <taxon>Metazoa</taxon>
        <taxon>Echinodermata</taxon>
        <taxon>Eleutherozoa</taxon>
        <taxon>Echinozoa</taxon>
        <taxon>Holothuroidea</taxon>
        <taxon>Aspidochirotacea</taxon>
        <taxon>Aspidochirotida</taxon>
        <taxon>Holothuriidae</taxon>
        <taxon>Holothuria</taxon>
    </lineage>
</organism>
<feature type="compositionally biased region" description="Low complexity" evidence="1">
    <location>
        <begin position="750"/>
        <end position="769"/>
    </location>
</feature>
<accession>A0A9Q1CDM7</accession>
<feature type="domain" description="SURP motif" evidence="2">
    <location>
        <begin position="50"/>
        <end position="92"/>
    </location>
</feature>
<feature type="compositionally biased region" description="Low complexity" evidence="1">
    <location>
        <begin position="635"/>
        <end position="648"/>
    </location>
</feature>
<feature type="compositionally biased region" description="Acidic residues" evidence="1">
    <location>
        <begin position="115"/>
        <end position="126"/>
    </location>
</feature>
<feature type="region of interest" description="Disordered" evidence="1">
    <location>
        <begin position="104"/>
        <end position="147"/>
    </location>
</feature>
<feature type="compositionally biased region" description="Basic and acidic residues" evidence="1">
    <location>
        <begin position="490"/>
        <end position="501"/>
    </location>
</feature>
<dbReference type="PANTHER" id="PTHR13161:SF15">
    <property type="entry name" value="SPLICING FACTOR, SUPPRESSOR OF WHITE-APRICOT HOMOLOG"/>
    <property type="match status" value="1"/>
</dbReference>
<feature type="compositionally biased region" description="Basic and acidic residues" evidence="1">
    <location>
        <begin position="536"/>
        <end position="545"/>
    </location>
</feature>
<protein>
    <submittedName>
        <fullName evidence="3">Splicing factor, suppressor of white-apricot-like</fullName>
    </submittedName>
</protein>
<feature type="compositionally biased region" description="Basic residues" evidence="1">
    <location>
        <begin position="659"/>
        <end position="670"/>
    </location>
</feature>
<dbReference type="EMBL" id="JAIZAY010000004">
    <property type="protein sequence ID" value="KAJ8042744.1"/>
    <property type="molecule type" value="Genomic_DNA"/>
</dbReference>
<evidence type="ECO:0000313" key="4">
    <source>
        <dbReference type="Proteomes" id="UP001152320"/>
    </source>
</evidence>